<accession>A0A554W8C3</accession>
<dbReference type="GO" id="GO:0005886">
    <property type="term" value="C:plasma membrane"/>
    <property type="evidence" value="ECO:0007669"/>
    <property type="project" value="UniProtKB-SubCell"/>
</dbReference>
<evidence type="ECO:0000256" key="7">
    <source>
        <dbReference type="ARBA" id="ARBA00023186"/>
    </source>
</evidence>
<reference evidence="14 15" key="1">
    <citation type="submission" date="2019-07" db="EMBL/GenBank/DDBJ databases">
        <title>Tepidimonas alkaliphilus YIM 72238 draft genome.</title>
        <authorList>
            <person name="Da Costa M.S."/>
            <person name="Froufe H.J.C."/>
            <person name="Egas C."/>
            <person name="Albuquerque L."/>
        </authorList>
    </citation>
    <scope>NUCLEOTIDE SEQUENCE [LARGE SCALE GENOMIC DNA]</scope>
    <source>
        <strain evidence="14 15">YIM 72238</strain>
    </source>
</reference>
<keyword evidence="8 12" id="KW-0413">Isomerase</keyword>
<keyword evidence="12" id="KW-0697">Rotamase</keyword>
<dbReference type="InterPro" id="IPR046357">
    <property type="entry name" value="PPIase_dom_sf"/>
</dbReference>
<evidence type="ECO:0000256" key="12">
    <source>
        <dbReference type="PROSITE-ProRule" id="PRU00278"/>
    </source>
</evidence>
<dbReference type="Gene3D" id="1.10.4030.10">
    <property type="entry name" value="Porin chaperone SurA, peptide-binding domain"/>
    <property type="match status" value="1"/>
</dbReference>
<dbReference type="OrthoDB" id="9812372at2"/>
<dbReference type="PANTHER" id="PTHR47529">
    <property type="entry name" value="PEPTIDYL-PROLYL CIS-TRANS ISOMERASE D"/>
    <property type="match status" value="1"/>
</dbReference>
<gene>
    <name evidence="14" type="primary">ppiD</name>
    <name evidence="14" type="ORF">Talka_01171</name>
</gene>
<dbReference type="Pfam" id="PF13624">
    <property type="entry name" value="SurA_N_3"/>
    <property type="match status" value="1"/>
</dbReference>
<evidence type="ECO:0000256" key="5">
    <source>
        <dbReference type="ARBA" id="ARBA00022989"/>
    </source>
</evidence>
<keyword evidence="4" id="KW-0812">Transmembrane</keyword>
<dbReference type="SUPFAM" id="SSF109998">
    <property type="entry name" value="Triger factor/SurA peptide-binding domain-like"/>
    <property type="match status" value="1"/>
</dbReference>
<dbReference type="InterPro" id="IPR000297">
    <property type="entry name" value="PPIase_PpiC"/>
</dbReference>
<evidence type="ECO:0000259" key="13">
    <source>
        <dbReference type="PROSITE" id="PS50198"/>
    </source>
</evidence>
<dbReference type="Proteomes" id="UP000315736">
    <property type="component" value="Unassembled WGS sequence"/>
</dbReference>
<evidence type="ECO:0000256" key="6">
    <source>
        <dbReference type="ARBA" id="ARBA00023136"/>
    </source>
</evidence>
<dbReference type="PROSITE" id="PS01096">
    <property type="entry name" value="PPIC_PPIASE_1"/>
    <property type="match status" value="1"/>
</dbReference>
<dbReference type="Gene3D" id="3.10.50.40">
    <property type="match status" value="1"/>
</dbReference>
<dbReference type="InterPro" id="IPR052029">
    <property type="entry name" value="PpiD_chaperone"/>
</dbReference>
<dbReference type="Pfam" id="PF13616">
    <property type="entry name" value="Rotamase_3"/>
    <property type="match status" value="1"/>
</dbReference>
<name>A0A554W8C3_9BURK</name>
<dbReference type="AlphaFoldDB" id="A0A554W8C3"/>
<evidence type="ECO:0000313" key="14">
    <source>
        <dbReference type="EMBL" id="TSE19824.1"/>
    </source>
</evidence>
<sequence length="630" mass="71346">MFDLFRHNMKVLMALLMLLIIPSFVFFGVQGYTSLAQRSEPVARVNGERITRAEWEAAHRREVERLAAAMPGLDRALLESEDSRRATLQRLIDERVLTQAAQDQRLVVTDRRLAAELLRDPVIASLRKPDGTLDTQRYHDLLRSQGLTAEQYEALVRADLMRRHWLEVVQRSAWAPTASVELAAAAWFEQREVALAMFRSADHAAAVRVSDEELRAYHAQHADDFRTPEQAVVEYLLLDRDAVARRLQPSEEELRQYYEQNVVRASQREQRRAAHILLQADTPQAKSRVRPQAEQLLAEARAHPERFAELARQHSQDPGSAQQGGDLGWFGRGTMVKPFEDAVFALTKGQISDLVETEFGWHIIRLLDVRQEPVEPFERLRDRLAQEWRQQRAGREFAELAERLGNLAYERPDTLQPAAEALGLAVRRATVQRQGAVAGDLDPALNEPVALRAIFDDEALQRKLNSRALELRGPRVLVVRVVEHHPSQPQPLEAVEAQVRQALVAERARQAALQEAQQRWQQWQAKAPPDNALRAPVIVSRQNTQGLPPRLVRAALSVPLQGEAAAWTWVDLGSEGAAVLRVRRAAARAAPQAVEALQEARELARLWGEGEAQALRAALRDRYRVEWLVK</sequence>
<evidence type="ECO:0000256" key="10">
    <source>
        <dbReference type="ARBA" id="ARBA00040743"/>
    </source>
</evidence>
<dbReference type="SUPFAM" id="SSF54534">
    <property type="entry name" value="FKBP-like"/>
    <property type="match status" value="1"/>
</dbReference>
<comment type="caution">
    <text evidence="14">The sequence shown here is derived from an EMBL/GenBank/DDBJ whole genome shotgun (WGS) entry which is preliminary data.</text>
</comment>
<dbReference type="InterPro" id="IPR027304">
    <property type="entry name" value="Trigger_fact/SurA_dom_sf"/>
</dbReference>
<keyword evidence="3" id="KW-0997">Cell inner membrane</keyword>
<comment type="similarity">
    <text evidence="9">Belongs to the PpiD chaperone family.</text>
</comment>
<dbReference type="GO" id="GO:0003755">
    <property type="term" value="F:peptidyl-prolyl cis-trans isomerase activity"/>
    <property type="evidence" value="ECO:0007669"/>
    <property type="project" value="UniProtKB-KW"/>
</dbReference>
<evidence type="ECO:0000256" key="3">
    <source>
        <dbReference type="ARBA" id="ARBA00022519"/>
    </source>
</evidence>
<keyword evidence="15" id="KW-1185">Reference proteome</keyword>
<keyword evidence="6" id="KW-0472">Membrane</keyword>
<keyword evidence="5" id="KW-1133">Transmembrane helix</keyword>
<keyword evidence="2" id="KW-1003">Cell membrane</keyword>
<evidence type="ECO:0000256" key="2">
    <source>
        <dbReference type="ARBA" id="ARBA00022475"/>
    </source>
</evidence>
<comment type="subcellular location">
    <subcellularLocation>
        <location evidence="1">Cell inner membrane</location>
        <topology evidence="1">Single-pass type II membrane protein</topology>
        <orientation evidence="1">Periplasmic side</orientation>
    </subcellularLocation>
</comment>
<dbReference type="InterPro" id="IPR023058">
    <property type="entry name" value="PPIase_PpiC_CS"/>
</dbReference>
<evidence type="ECO:0000256" key="9">
    <source>
        <dbReference type="ARBA" id="ARBA00038408"/>
    </source>
</evidence>
<evidence type="ECO:0000256" key="8">
    <source>
        <dbReference type="ARBA" id="ARBA00023235"/>
    </source>
</evidence>
<dbReference type="RefSeq" id="WP_143890201.1">
    <property type="nucleotide sequence ID" value="NZ_VJNB01000005.1"/>
</dbReference>
<evidence type="ECO:0000256" key="11">
    <source>
        <dbReference type="ARBA" id="ARBA00042775"/>
    </source>
</evidence>
<proteinExistence type="inferred from homology"/>
<feature type="domain" description="PpiC" evidence="13">
    <location>
        <begin position="268"/>
        <end position="368"/>
    </location>
</feature>
<dbReference type="PANTHER" id="PTHR47529:SF1">
    <property type="entry name" value="PERIPLASMIC CHAPERONE PPID"/>
    <property type="match status" value="1"/>
</dbReference>
<evidence type="ECO:0000256" key="1">
    <source>
        <dbReference type="ARBA" id="ARBA00004382"/>
    </source>
</evidence>
<evidence type="ECO:0000313" key="15">
    <source>
        <dbReference type="Proteomes" id="UP000315736"/>
    </source>
</evidence>
<dbReference type="EMBL" id="VJNB01000005">
    <property type="protein sequence ID" value="TSE19824.1"/>
    <property type="molecule type" value="Genomic_DNA"/>
</dbReference>
<evidence type="ECO:0000256" key="4">
    <source>
        <dbReference type="ARBA" id="ARBA00022692"/>
    </source>
</evidence>
<keyword evidence="7" id="KW-0143">Chaperone</keyword>
<dbReference type="PROSITE" id="PS50198">
    <property type="entry name" value="PPIC_PPIASE_2"/>
    <property type="match status" value="1"/>
</dbReference>
<organism evidence="14 15">
    <name type="scientific">Tepidimonas alkaliphilus</name>
    <dbReference type="NCBI Taxonomy" id="2588942"/>
    <lineage>
        <taxon>Bacteria</taxon>
        <taxon>Pseudomonadati</taxon>
        <taxon>Pseudomonadota</taxon>
        <taxon>Betaproteobacteria</taxon>
        <taxon>Burkholderiales</taxon>
        <taxon>Tepidimonas</taxon>
    </lineage>
</organism>
<protein>
    <recommendedName>
        <fullName evidence="10">Periplasmic chaperone PpiD</fullName>
    </recommendedName>
    <alternativeName>
        <fullName evidence="11">Periplasmic folding chaperone</fullName>
    </alternativeName>
</protein>